<dbReference type="RefSeq" id="WP_141371454.1">
    <property type="nucleotide sequence ID" value="NZ_BJLQ01000038.1"/>
</dbReference>
<gene>
    <name evidence="1" type="ORF">CGE01nite_28060</name>
</gene>
<comment type="caution">
    <text evidence="1">The sequence shown here is derived from an EMBL/GenBank/DDBJ whole genome shotgun (WGS) entry which is preliminary data.</text>
</comment>
<sequence length="153" mass="16005">MTTTASPPTGPAAASDLHLLSVLETGLPLQLGTPDEPAAYTVPAVFSRQVSQSERARIEDPATARGLCAQIGAPTDGPALRLVVADRRLLIENTTLAQLRDGLAAALAAMLRDLAGDLRTRASERAVAAEALADDERQRAAATHAAVESIRFE</sequence>
<dbReference type="OrthoDB" id="5007551at2"/>
<dbReference type="EMBL" id="BJLQ01000038">
    <property type="protein sequence ID" value="GEA85555.1"/>
    <property type="molecule type" value="Genomic_DNA"/>
</dbReference>
<keyword evidence="2" id="KW-1185">Reference proteome</keyword>
<evidence type="ECO:0000313" key="2">
    <source>
        <dbReference type="Proteomes" id="UP000320461"/>
    </source>
</evidence>
<protein>
    <submittedName>
        <fullName evidence="1">Uncharacterized protein</fullName>
    </submittedName>
</protein>
<dbReference type="Proteomes" id="UP000320461">
    <property type="component" value="Unassembled WGS sequence"/>
</dbReference>
<dbReference type="AlphaFoldDB" id="A0A4Y3KQV3"/>
<name>A0A4Y3KQV3_9CELL</name>
<proteinExistence type="predicted"/>
<accession>A0A4Y3KQV3</accession>
<evidence type="ECO:0000313" key="1">
    <source>
        <dbReference type="EMBL" id="GEA85555.1"/>
    </source>
</evidence>
<organism evidence="1 2">
    <name type="scientific">Cellulomonas gelida</name>
    <dbReference type="NCBI Taxonomy" id="1712"/>
    <lineage>
        <taxon>Bacteria</taxon>
        <taxon>Bacillati</taxon>
        <taxon>Actinomycetota</taxon>
        <taxon>Actinomycetes</taxon>
        <taxon>Micrococcales</taxon>
        <taxon>Cellulomonadaceae</taxon>
        <taxon>Cellulomonas</taxon>
    </lineage>
</organism>
<reference evidence="1 2" key="1">
    <citation type="submission" date="2019-06" db="EMBL/GenBank/DDBJ databases">
        <title>Whole genome shotgun sequence of Cellulomonas gelida NBRC 3748.</title>
        <authorList>
            <person name="Hosoyama A."/>
            <person name="Uohara A."/>
            <person name="Ohji S."/>
            <person name="Ichikawa N."/>
        </authorList>
    </citation>
    <scope>NUCLEOTIDE SEQUENCE [LARGE SCALE GENOMIC DNA]</scope>
    <source>
        <strain evidence="1 2">NBRC 3748</strain>
    </source>
</reference>